<dbReference type="InterPro" id="IPR016047">
    <property type="entry name" value="M23ase_b-sheet_dom"/>
</dbReference>
<dbReference type="eggNOG" id="COG0739">
    <property type="taxonomic scope" value="Bacteria"/>
</dbReference>
<accession>F2UV12</accession>
<sequence length="235" mass="25535">MMSRNTPGLIPEGGVIGKLPFDGQWLTERSPTRRVPSHGTHLFATTYAFDFVAVDDDGLTAPARSMRALFTPEPPELFHAFGRPLYSPVAGTVVSVHDGEPDHVARRSVLTRIPYGLSQPQRIRQGLPAIPGNHIIIQVAEGPHCVGLVHLQRGSVQVSPGDRVSAGDQIGRCGNSGNSTQPHLHIQAMDSPDLRAAKGVPLRFEEFRQRSPQQGVSWALRRQSCPEQGSIIAQP</sequence>
<dbReference type="PANTHER" id="PTHR21666">
    <property type="entry name" value="PEPTIDASE-RELATED"/>
    <property type="match status" value="1"/>
</dbReference>
<dbReference type="PANTHER" id="PTHR21666:SF270">
    <property type="entry name" value="MUREIN HYDROLASE ACTIVATOR ENVC"/>
    <property type="match status" value="1"/>
</dbReference>
<comment type="caution">
    <text evidence="2">The sequence shown here is derived from an EMBL/GenBank/DDBJ whole genome shotgun (WGS) entry which is preliminary data.</text>
</comment>
<reference evidence="3" key="1">
    <citation type="submission" date="2010-02" db="EMBL/GenBank/DDBJ databases">
        <title>The Genome Sequence of Prevotella oris strain C735.</title>
        <authorList>
            <consortium name="The Broad Institute Genome Sequencing Platform"/>
            <person name="Ward D."/>
            <person name="Feldgarden M."/>
            <person name="Earl A."/>
            <person name="Young S.K."/>
            <person name="Zeng Q."/>
            <person name="Koehrsen M."/>
            <person name="Alvarado L."/>
            <person name="Berlin A."/>
            <person name="Bochicchio J."/>
            <person name="Borenstein D."/>
            <person name="Chapman S.B."/>
            <person name="Chen Z."/>
            <person name="Engels R."/>
            <person name="Freedman E."/>
            <person name="Gellesch M."/>
            <person name="Goldberg J."/>
            <person name="Griggs A."/>
            <person name="Gujja S."/>
            <person name="Heilman E."/>
            <person name="Heiman D."/>
            <person name="Hepburn T."/>
            <person name="Howarth C."/>
            <person name="Jen D."/>
            <person name="Larson L."/>
            <person name="Mehta T."/>
            <person name="Park D."/>
            <person name="Pearson M."/>
            <person name="Roberts A."/>
            <person name="Saif S."/>
            <person name="Shea T."/>
            <person name="Shenoy N."/>
            <person name="Sisk P."/>
            <person name="Stolte C."/>
            <person name="Sykes S."/>
            <person name="Thomson T."/>
            <person name="Walk T."/>
            <person name="White J."/>
            <person name="Yandava C."/>
            <person name="Sibley C.D."/>
            <person name="Field T.R."/>
            <person name="Grinwis M."/>
            <person name="Eshaghurshan C.S."/>
            <person name="Surette M.G."/>
            <person name="Haas B."/>
            <person name="Nusbaum C."/>
            <person name="Birren B."/>
        </authorList>
    </citation>
    <scope>NUCLEOTIDE SEQUENCE [LARGE SCALE GENOMIC DNA]</scope>
    <source>
        <strain evidence="3">C505</strain>
    </source>
</reference>
<dbReference type="Gene3D" id="2.70.70.10">
    <property type="entry name" value="Glucose Permease (Domain IIA)"/>
    <property type="match status" value="1"/>
</dbReference>
<dbReference type="Pfam" id="PF01551">
    <property type="entry name" value="Peptidase_M23"/>
    <property type="match status" value="1"/>
</dbReference>
<organism evidence="2 3">
    <name type="scientific">Actinomyces viscosus C505</name>
    <dbReference type="NCBI Taxonomy" id="562973"/>
    <lineage>
        <taxon>Bacteria</taxon>
        <taxon>Bacillati</taxon>
        <taxon>Actinomycetota</taxon>
        <taxon>Actinomycetes</taxon>
        <taxon>Actinomycetales</taxon>
        <taxon>Actinomycetaceae</taxon>
        <taxon>Actinomyces</taxon>
    </lineage>
</organism>
<dbReference type="HOGENOM" id="CLU_075482_2_0_11"/>
<gene>
    <name evidence="2" type="ORF">HMPREF0059_00262</name>
</gene>
<dbReference type="Proteomes" id="UP000004668">
    <property type="component" value="Unassembled WGS sequence"/>
</dbReference>
<dbReference type="InterPro" id="IPR050570">
    <property type="entry name" value="Cell_wall_metabolism_enzyme"/>
</dbReference>
<dbReference type="EMBL" id="ACRE02000016">
    <property type="protein sequence ID" value="EGE38915.1"/>
    <property type="molecule type" value="Genomic_DNA"/>
</dbReference>
<name>F2UV12_ACTVI</name>
<proteinExistence type="predicted"/>
<reference evidence="2 3" key="2">
    <citation type="submission" date="2011-10" db="EMBL/GenBank/DDBJ databases">
        <title>The Genome Sequence of Actinomyces viscosus C505.</title>
        <authorList>
            <consortium name="The Broad Institute Genome Sequencing Platform"/>
            <consortium name="The Broad Institute Genome Sequencing Center for Infectious Disease"/>
            <person name="Earl A."/>
            <person name="Ward D."/>
            <person name="Feldgarden M."/>
            <person name="Gevers D."/>
            <person name="Sibley C.D."/>
            <person name="Field T.R."/>
            <person name="Grinwis M."/>
            <person name="Eshaghurshan C.S."/>
            <person name="Surette M.G."/>
            <person name="Young S.K."/>
            <person name="Zeng Q."/>
            <person name="Gargeya S."/>
            <person name="Fitzgerald M."/>
            <person name="Haas B."/>
            <person name="Abouelleil A."/>
            <person name="Alvarado L."/>
            <person name="Arachchi H.M."/>
            <person name="Berlin A."/>
            <person name="Brown A."/>
            <person name="Chapman S.B."/>
            <person name="Chen Z."/>
            <person name="Dunbar C."/>
            <person name="Freedman E."/>
            <person name="Gearin G."/>
            <person name="Goldberg J."/>
            <person name="Griggs A."/>
            <person name="Gujja S."/>
            <person name="Heiman D."/>
            <person name="Howarth C."/>
            <person name="Larson L."/>
            <person name="Lui A."/>
            <person name="MacDonald P.J.P."/>
            <person name="Montmayeur A."/>
            <person name="Murphy C."/>
            <person name="Neiman D."/>
            <person name="Pearson M."/>
            <person name="Priest M."/>
            <person name="Roberts A."/>
            <person name="Saif S."/>
            <person name="Shea T."/>
            <person name="Shenoy N."/>
            <person name="Sisk P."/>
            <person name="Stolte C."/>
            <person name="Sykes S."/>
            <person name="Wortman J."/>
            <person name="Nusbaum C."/>
            <person name="Birren B."/>
        </authorList>
    </citation>
    <scope>NUCLEOTIDE SEQUENCE [LARGE SCALE GENOMIC DNA]</scope>
    <source>
        <strain evidence="2 3">C505</strain>
    </source>
</reference>
<evidence type="ECO:0000313" key="3">
    <source>
        <dbReference type="Proteomes" id="UP000004668"/>
    </source>
</evidence>
<dbReference type="AlphaFoldDB" id="F2UV12"/>
<dbReference type="InterPro" id="IPR011055">
    <property type="entry name" value="Dup_hybrid_motif"/>
</dbReference>
<evidence type="ECO:0000313" key="2">
    <source>
        <dbReference type="EMBL" id="EGE38915.1"/>
    </source>
</evidence>
<dbReference type="SUPFAM" id="SSF51261">
    <property type="entry name" value="Duplicated hybrid motif"/>
    <property type="match status" value="1"/>
</dbReference>
<evidence type="ECO:0000259" key="1">
    <source>
        <dbReference type="Pfam" id="PF01551"/>
    </source>
</evidence>
<dbReference type="GO" id="GO:0004222">
    <property type="term" value="F:metalloendopeptidase activity"/>
    <property type="evidence" value="ECO:0007669"/>
    <property type="project" value="TreeGrafter"/>
</dbReference>
<protein>
    <recommendedName>
        <fullName evidence="1">M23ase beta-sheet core domain-containing protein</fullName>
    </recommendedName>
</protein>
<dbReference type="CDD" id="cd12797">
    <property type="entry name" value="M23_peptidase"/>
    <property type="match status" value="1"/>
</dbReference>
<feature type="domain" description="M23ase beta-sheet core" evidence="1">
    <location>
        <begin position="130"/>
        <end position="189"/>
    </location>
</feature>